<dbReference type="Pfam" id="PF03632">
    <property type="entry name" value="Glyco_hydro_65m"/>
    <property type="match status" value="1"/>
</dbReference>
<dbReference type="NCBIfam" id="TIGR01509">
    <property type="entry name" value="HAD-SF-IA-v3"/>
    <property type="match status" value="1"/>
</dbReference>
<dbReference type="SFLD" id="SFLDS00003">
    <property type="entry name" value="Haloacid_Dehalogenase"/>
    <property type="match status" value="1"/>
</dbReference>
<dbReference type="InterPro" id="IPR010972">
    <property type="entry name" value="Beta-PGM"/>
</dbReference>
<feature type="domain" description="Glycoside hydrolase family 65 N-terminal" evidence="9">
    <location>
        <begin position="31"/>
        <end position="274"/>
    </location>
</feature>
<sequence length="1039" mass="111445">MSEHTSAQAPQADGHDPWQLSWRDVSSAAAPRLQSLCALANGALGVRAGAEEVSAESPRVFLAGVWERTPIRYHERFPGFARHTETRLPVADATSIRVELGAAVLGEDGCRCLSEAHTLDLRTGCYRRSALWQAATGARIEINAERLVPLDGRAALVLRYRIRSLDYSGSLVVESGISPAVAAAPQGDDPRIGAALEGGLQWAGGAAGTEHAWYAQRTTHSGIAVVCVQRQNWSAAGPCEVADHGAAGVAQRVGAQLSAGREVVLEKYIAYACSPADSTPDLPALRARAERDSAALATAGFDTLCEQQHAWLEPFWAALDLHVPGQTEIERALRFGLFHVQQAVARDGSGSAAAKGLSGEGYEGHFFWDAEVFMLPALVLIAPQLARSMLVYRYRTLDRARAHARELDHGEGALYAWRTISGAECSAYFPGGSAQYHINADIAWAIRVYVDASGDEEFMRDAGAEMLLETARIWMQIGHFSARRGGAFCIHEVTGPDEYSALVDNNHYTNRMAQRHLRDAAAIADWMAARHPQAWVTLRQRIGLREQEPAQWRRAADAMHLPVDAALGIYPQDDGFLDRPRLPEALLSHGEGPLLLRLHPLTIYRHQVCKQADTVLALALAGAEVDAELKRRTLEYYEQVTVHDSTLSASSFAVLAAAVGQVAKAERYLMASLRVDLDDLHGNTGHGVHLAAMAGSWLALSQGFAGLRVERDAIAFAPRCPEHWQGYRFGVQWRGAHLRLTVDRTGVSYELDAGAGTPLLLRHCSELLQVEPGACVRRALAAAPMLAPAVVVAAARTDAHCAALIFDLDGVLADTASLHLAAWRELADELGLPFDATLAERLKGVDRRGSLELVLGARAREFSEAQKQTLAERKNQRYVQQIAQLDGGALLPGAQATLLAARAAGLKLALASASRNAPQLLRSLGIAGYFDFIADPVRAGAAKPSPAIFLEAAAGLGVAPQACIGIEDSAAGIAAIRAAGMRSVGIGCMAVLGAADVVVGSLAELDLESILARKWPSSGRAHAAQQQPKHTGNPRVEDL</sequence>
<dbReference type="InterPro" id="IPR005196">
    <property type="entry name" value="Glyco_hydro_65_N"/>
</dbReference>
<feature type="binding site" evidence="3">
    <location>
        <begin position="842"/>
        <end position="847"/>
    </location>
    <ligand>
        <name>substrate</name>
    </ligand>
</feature>
<dbReference type="GO" id="GO:0005975">
    <property type="term" value="P:carbohydrate metabolic process"/>
    <property type="evidence" value="ECO:0007669"/>
    <property type="project" value="InterPro"/>
</dbReference>
<feature type="binding site" evidence="4">
    <location>
        <position position="807"/>
    </location>
    <ligand>
        <name>Mg(2+)</name>
        <dbReference type="ChEBI" id="CHEBI:18420"/>
    </ligand>
</feature>
<organism evidence="10 11">
    <name type="scientific">Metallibacterium scheffleri</name>
    <dbReference type="NCBI Taxonomy" id="993689"/>
    <lineage>
        <taxon>Bacteria</taxon>
        <taxon>Pseudomonadati</taxon>
        <taxon>Pseudomonadota</taxon>
        <taxon>Gammaproteobacteria</taxon>
        <taxon>Lysobacterales</taxon>
        <taxon>Rhodanobacteraceae</taxon>
        <taxon>Metallibacterium</taxon>
    </lineage>
</organism>
<protein>
    <submittedName>
        <fullName evidence="10">Beta-phosphoglucomutase</fullName>
    </submittedName>
</protein>
<gene>
    <name evidence="10" type="ORF">B1806_07140</name>
</gene>
<dbReference type="SUPFAM" id="SSF56784">
    <property type="entry name" value="HAD-like"/>
    <property type="match status" value="1"/>
</dbReference>
<dbReference type="InterPro" id="IPR005195">
    <property type="entry name" value="Glyco_hydro_65_M"/>
</dbReference>
<comment type="caution">
    <text evidence="10">The sequence shown here is derived from an EMBL/GenBank/DDBJ whole genome shotgun (WGS) entry which is preliminary data.</text>
</comment>
<feature type="domain" description="Glycoside hydrolase family 65 central catalytic" evidence="7">
    <location>
        <begin position="334"/>
        <end position="697"/>
    </location>
</feature>
<evidence type="ECO:0000259" key="7">
    <source>
        <dbReference type="Pfam" id="PF03632"/>
    </source>
</evidence>
<feature type="binding site" evidence="4">
    <location>
        <position position="968"/>
    </location>
    <ligand>
        <name>Mg(2+)</name>
        <dbReference type="ChEBI" id="CHEBI:18420"/>
    </ligand>
</feature>
<dbReference type="CDD" id="cd02598">
    <property type="entry name" value="HAD_BPGM"/>
    <property type="match status" value="1"/>
</dbReference>
<feature type="binding site" evidence="3">
    <location>
        <begin position="807"/>
        <end position="809"/>
    </location>
    <ligand>
        <name>substrate</name>
    </ligand>
</feature>
<dbReference type="NCBIfam" id="TIGR02009">
    <property type="entry name" value="PGMB-YQAB-SF"/>
    <property type="match status" value="1"/>
</dbReference>
<dbReference type="SFLD" id="SFLDG01129">
    <property type="entry name" value="C1.5:_HAD__Beta-PGM__Phosphata"/>
    <property type="match status" value="1"/>
</dbReference>
<dbReference type="InterPro" id="IPR023214">
    <property type="entry name" value="HAD_sf"/>
</dbReference>
<feature type="binding site" evidence="3">
    <location>
        <position position="823"/>
    </location>
    <ligand>
        <name>substrate</name>
    </ligand>
</feature>
<dbReference type="Gene3D" id="2.60.420.10">
    <property type="entry name" value="Maltose phosphorylase, domain 3"/>
    <property type="match status" value="1"/>
</dbReference>
<comment type="similarity">
    <text evidence="1">Belongs to the HAD-like hydrolase superfamily. CbbY/CbbZ/Gph/YieH family.</text>
</comment>
<reference evidence="10 11" key="1">
    <citation type="submission" date="2017-02" db="EMBL/GenBank/DDBJ databases">
        <title>Whole genome sequencing of Metallibacterium scheffleri DSM 24874 (T).</title>
        <authorList>
            <person name="Kumar S."/>
            <person name="Patil P."/>
            <person name="Patil P.B."/>
        </authorList>
    </citation>
    <scope>NUCLEOTIDE SEQUENCE [LARGE SCALE GENOMIC DNA]</scope>
    <source>
        <strain evidence="10 11">DSM 24874</strain>
    </source>
</reference>
<dbReference type="GO" id="GO:0008801">
    <property type="term" value="F:beta-phosphoglucomutase activity"/>
    <property type="evidence" value="ECO:0007669"/>
    <property type="project" value="InterPro"/>
</dbReference>
<dbReference type="InterPro" id="IPR023198">
    <property type="entry name" value="PGP-like_dom2"/>
</dbReference>
<evidence type="ECO:0000313" key="11">
    <source>
        <dbReference type="Proteomes" id="UP000307749"/>
    </source>
</evidence>
<evidence type="ECO:0000259" key="9">
    <source>
        <dbReference type="Pfam" id="PF03636"/>
    </source>
</evidence>
<comment type="cofactor">
    <cofactor evidence="4">
        <name>Mg(2+)</name>
        <dbReference type="ChEBI" id="CHEBI:18420"/>
    </cofactor>
    <text evidence="4">Binds 2 magnesium ions per subunit.</text>
</comment>
<dbReference type="Proteomes" id="UP000307749">
    <property type="component" value="Unassembled WGS sequence"/>
</dbReference>
<dbReference type="STRING" id="993689.GCA_002077135_01053"/>
<evidence type="ECO:0000256" key="5">
    <source>
        <dbReference type="PIRSR" id="PIRSR610972-4"/>
    </source>
</evidence>
<dbReference type="InterPro" id="IPR008928">
    <property type="entry name" value="6-hairpin_glycosidase_sf"/>
</dbReference>
<feature type="site" description="Important for catalytic activity and assists the phosphoryl transfer reaction to Asp8 by balancing charge and orienting the reacting groups" evidence="5">
    <location>
        <position position="943"/>
    </location>
</feature>
<name>A0A4S3KNT9_9GAMM</name>
<dbReference type="Pfam" id="PF03636">
    <property type="entry name" value="Glyco_hydro_65N"/>
    <property type="match status" value="1"/>
</dbReference>
<dbReference type="EMBL" id="MWQO01000023">
    <property type="protein sequence ID" value="THD10627.1"/>
    <property type="molecule type" value="Genomic_DNA"/>
</dbReference>
<feature type="active site" description="Proton donor/acceptor" evidence="2">
    <location>
        <position position="809"/>
    </location>
</feature>
<feature type="binding site" evidence="3">
    <location>
        <position position="874"/>
    </location>
    <ligand>
        <name>substrate</name>
    </ligand>
</feature>
<dbReference type="Gene3D" id="3.40.50.1000">
    <property type="entry name" value="HAD superfamily/HAD-like"/>
    <property type="match status" value="1"/>
</dbReference>
<evidence type="ECO:0000256" key="2">
    <source>
        <dbReference type="PIRSR" id="PIRSR610972-1"/>
    </source>
</evidence>
<feature type="binding site" evidence="4">
    <location>
        <position position="967"/>
    </location>
    <ligand>
        <name>Mg(2+)</name>
        <dbReference type="ChEBI" id="CHEBI:18420"/>
    </ligand>
</feature>
<proteinExistence type="inferred from homology"/>
<dbReference type="InterPro" id="IPR010976">
    <property type="entry name" value="B-phosphoglucomutase_hydrolase"/>
</dbReference>
<keyword evidence="4" id="KW-0479">Metal-binding</keyword>
<dbReference type="PANTHER" id="PTHR11051:SF8">
    <property type="entry name" value="PROTEIN-GLUCOSYLGALACTOSYLHYDROXYLYSINE GLUCOSIDASE"/>
    <property type="match status" value="1"/>
</dbReference>
<feature type="active site" description="Nucleophile" evidence="2">
    <location>
        <position position="807"/>
    </location>
</feature>
<dbReference type="OrthoDB" id="9816160at2"/>
<evidence type="ECO:0000259" key="8">
    <source>
        <dbReference type="Pfam" id="PF03633"/>
    </source>
</evidence>
<dbReference type="InterPro" id="IPR037018">
    <property type="entry name" value="GH65_N"/>
</dbReference>
<dbReference type="InterPro" id="IPR005194">
    <property type="entry name" value="Glyco_hydro_65_C"/>
</dbReference>
<keyword evidence="11" id="KW-1185">Reference proteome</keyword>
<feature type="binding site" evidence="3">
    <location>
        <begin position="912"/>
        <end position="916"/>
    </location>
    <ligand>
        <name>substrate</name>
    </ligand>
</feature>
<keyword evidence="4" id="KW-0460">Magnesium</keyword>
<evidence type="ECO:0000313" key="10">
    <source>
        <dbReference type="EMBL" id="THD10627.1"/>
    </source>
</evidence>
<dbReference type="GO" id="GO:0000287">
    <property type="term" value="F:magnesium ion binding"/>
    <property type="evidence" value="ECO:0007669"/>
    <property type="project" value="InterPro"/>
</dbReference>
<dbReference type="InterPro" id="IPR006439">
    <property type="entry name" value="HAD-SF_hydro_IA"/>
</dbReference>
<feature type="domain" description="Glycoside hydrolase family 65 C-terminal" evidence="8">
    <location>
        <begin position="707"/>
        <end position="765"/>
    </location>
</feature>
<feature type="binding site" evidence="3">
    <location>
        <position position="943"/>
    </location>
    <ligand>
        <name>substrate</name>
    </ligand>
</feature>
<evidence type="ECO:0000256" key="1">
    <source>
        <dbReference type="ARBA" id="ARBA00006171"/>
    </source>
</evidence>
<dbReference type="Gene3D" id="2.70.98.40">
    <property type="entry name" value="Glycoside hydrolase, family 65, N-terminal domain"/>
    <property type="match status" value="1"/>
</dbReference>
<feature type="binding site" evidence="4">
    <location>
        <position position="809"/>
    </location>
    <ligand>
        <name>Mg(2+)</name>
        <dbReference type="ChEBI" id="CHEBI:18420"/>
    </ligand>
</feature>
<dbReference type="InterPro" id="IPR012341">
    <property type="entry name" value="6hp_glycosidase-like_sf"/>
</dbReference>
<dbReference type="GO" id="GO:0004553">
    <property type="term" value="F:hydrolase activity, hydrolyzing O-glycosyl compounds"/>
    <property type="evidence" value="ECO:0007669"/>
    <property type="project" value="TreeGrafter"/>
</dbReference>
<feature type="binding site" evidence="3">
    <location>
        <position position="850"/>
    </location>
    <ligand>
        <name>substrate</name>
    </ligand>
</feature>
<feature type="region of interest" description="Disordered" evidence="6">
    <location>
        <begin position="1018"/>
        <end position="1039"/>
    </location>
</feature>
<dbReference type="PANTHER" id="PTHR11051">
    <property type="entry name" value="GLYCOSYL HYDROLASE-RELATED"/>
    <property type="match status" value="1"/>
</dbReference>
<dbReference type="InterPro" id="IPR036412">
    <property type="entry name" value="HAD-like_sf"/>
</dbReference>
<evidence type="ECO:0000256" key="4">
    <source>
        <dbReference type="PIRSR" id="PIRSR610972-3"/>
    </source>
</evidence>
<dbReference type="Gene3D" id="1.50.10.10">
    <property type="match status" value="1"/>
</dbReference>
<evidence type="ECO:0000256" key="3">
    <source>
        <dbReference type="PIRSR" id="PIRSR610972-2"/>
    </source>
</evidence>
<dbReference type="AlphaFoldDB" id="A0A4S3KNT9"/>
<dbReference type="InterPro" id="IPR011013">
    <property type="entry name" value="Gal_mutarotase_sf_dom"/>
</dbReference>
<evidence type="ECO:0000256" key="6">
    <source>
        <dbReference type="SAM" id="MobiDB-lite"/>
    </source>
</evidence>
<dbReference type="SFLD" id="SFLDG01135">
    <property type="entry name" value="C1.5.6:_HAD__Beta-PGM__Phospha"/>
    <property type="match status" value="1"/>
</dbReference>
<dbReference type="Pfam" id="PF03633">
    <property type="entry name" value="Glyco_hydro_65C"/>
    <property type="match status" value="1"/>
</dbReference>
<dbReference type="RefSeq" id="WP_081126392.1">
    <property type="nucleotide sequence ID" value="NZ_LDOS01000001.1"/>
</dbReference>
<dbReference type="GO" id="GO:0030246">
    <property type="term" value="F:carbohydrate binding"/>
    <property type="evidence" value="ECO:0007669"/>
    <property type="project" value="InterPro"/>
</dbReference>
<dbReference type="SUPFAM" id="SSF74650">
    <property type="entry name" value="Galactose mutarotase-like"/>
    <property type="match status" value="1"/>
</dbReference>
<dbReference type="Pfam" id="PF00702">
    <property type="entry name" value="Hydrolase"/>
    <property type="match status" value="1"/>
</dbReference>
<dbReference type="NCBIfam" id="TIGR01990">
    <property type="entry name" value="bPGM"/>
    <property type="match status" value="1"/>
</dbReference>
<dbReference type="Gene3D" id="1.10.150.240">
    <property type="entry name" value="Putative phosphatase, domain 2"/>
    <property type="match status" value="1"/>
</dbReference>
<accession>A0A4S3KNT9</accession>
<dbReference type="SUPFAM" id="SSF48208">
    <property type="entry name" value="Six-hairpin glycosidases"/>
    <property type="match status" value="1"/>
</dbReference>
<dbReference type="GO" id="GO:0016757">
    <property type="term" value="F:glycosyltransferase activity"/>
    <property type="evidence" value="ECO:0007669"/>
    <property type="project" value="UniProtKB-ARBA"/>
</dbReference>
<feature type="site" description="Important for catalytic activity and assists the phosphoryl transfer reaction to Asp8 by balancing charge and orienting the reacting groups" evidence="5">
    <location>
        <position position="912"/>
    </location>
</feature>